<evidence type="ECO:0000256" key="2">
    <source>
        <dbReference type="ARBA" id="ARBA00022598"/>
    </source>
</evidence>
<accession>A0A0P1M7V8</accession>
<keyword evidence="12" id="KW-1185">Reference proteome</keyword>
<evidence type="ECO:0000313" key="10">
    <source>
        <dbReference type="EMBL" id="CUU05063.1"/>
    </source>
</evidence>
<comment type="function">
    <text evidence="8">Part of the phosphoribosylformylglycinamidine synthase complex involved in the purines biosynthetic pathway. Catalyzes the ATP-dependent conversion of formylglycinamide ribonucleotide (FGAR) and glutamine to yield formylglycinamidine ribonucleotide (FGAM) and glutamate. The FGAM synthase complex is composed of three subunits. PurQ produces an ammonia molecule by converting glutamine to glutamate. PurL transfers the ammonia molecule to FGAR to form FGAM in an ATP-dependent manner. PurS interacts with PurQ and PurL and is thought to assist in the transfer of the ammonia molecule from PurQ to PurL.</text>
</comment>
<dbReference type="PANTHER" id="PTHR47552:SF1">
    <property type="entry name" value="PHOSPHORIBOSYLFORMYLGLYCINAMIDINE SYNTHASE SUBUNIT PURQ"/>
    <property type="match status" value="1"/>
</dbReference>
<dbReference type="Gene3D" id="3.40.50.880">
    <property type="match status" value="1"/>
</dbReference>
<accession>A0A0P1M6Z0</accession>
<evidence type="ECO:0000256" key="8">
    <source>
        <dbReference type="HAMAP-Rule" id="MF_00421"/>
    </source>
</evidence>
<dbReference type="HAMAP" id="MF_00421">
    <property type="entry name" value="PurQ"/>
    <property type="match status" value="1"/>
</dbReference>
<proteinExistence type="inferred from homology"/>
<protein>
    <recommendedName>
        <fullName evidence="8">Phosphoribosylformylglycinamidine synthase subunit PurQ</fullName>
        <shortName evidence="8">FGAM synthase</shortName>
        <ecNumber evidence="8">6.3.5.3</ecNumber>
    </recommendedName>
    <alternativeName>
        <fullName evidence="8">Formylglycinamide ribonucleotide amidotransferase subunit I</fullName>
        <shortName evidence="8">FGAR amidotransferase I</shortName>
        <shortName evidence="8">FGAR-AT I</shortName>
    </alternativeName>
    <alternativeName>
        <fullName evidence="8">Glutaminase PurQ</fullName>
        <ecNumber evidence="8">3.5.1.2</ecNumber>
    </alternativeName>
    <alternativeName>
        <fullName evidence="8">Phosphoribosylformylglycinamidine synthase subunit I</fullName>
    </alternativeName>
</protein>
<accession>A0A0P1L999</accession>
<evidence type="ECO:0000313" key="11">
    <source>
        <dbReference type="Proteomes" id="UP000182011"/>
    </source>
</evidence>
<feature type="active site" description="Nucleophile" evidence="8">
    <location>
        <position position="90"/>
    </location>
</feature>
<dbReference type="PROSITE" id="PS51273">
    <property type="entry name" value="GATASE_TYPE_1"/>
    <property type="match status" value="1"/>
</dbReference>
<dbReference type="OrthoDB" id="9804441at2"/>
<dbReference type="SMART" id="SM01211">
    <property type="entry name" value="GATase_5"/>
    <property type="match status" value="1"/>
</dbReference>
<evidence type="ECO:0000256" key="6">
    <source>
        <dbReference type="ARBA" id="ARBA00022840"/>
    </source>
</evidence>
<name>A0A0P1LK09_9BACT</name>
<dbReference type="InterPro" id="IPR029062">
    <property type="entry name" value="Class_I_gatase-like"/>
</dbReference>
<dbReference type="EC" id="6.3.5.3" evidence="8"/>
<dbReference type="SUPFAM" id="SSF52317">
    <property type="entry name" value="Class I glutamine amidotransferase-like"/>
    <property type="match status" value="1"/>
</dbReference>
<dbReference type="GO" id="GO:0004642">
    <property type="term" value="F:phosphoribosylformylglycinamidine synthase activity"/>
    <property type="evidence" value="ECO:0007669"/>
    <property type="project" value="UniProtKB-UniRule"/>
</dbReference>
<accession>A0A0S4N1I0</accession>
<comment type="catalytic activity">
    <reaction evidence="8">
        <text>L-glutamine + H2O = L-glutamate + NH4(+)</text>
        <dbReference type="Rhea" id="RHEA:15889"/>
        <dbReference type="ChEBI" id="CHEBI:15377"/>
        <dbReference type="ChEBI" id="CHEBI:28938"/>
        <dbReference type="ChEBI" id="CHEBI:29985"/>
        <dbReference type="ChEBI" id="CHEBI:58359"/>
        <dbReference type="EC" id="3.5.1.2"/>
    </reaction>
</comment>
<evidence type="ECO:0000256" key="1">
    <source>
        <dbReference type="ARBA" id="ARBA00022490"/>
    </source>
</evidence>
<dbReference type="Pfam" id="PF13507">
    <property type="entry name" value="GATase_5"/>
    <property type="match status" value="1"/>
</dbReference>
<accession>A0A0P1NYA4</accession>
<sequence>MPSKLKFGVVVFPGSNCDYDTYFVLEKIFNQDVKFIWHKDRSVGDVDVVILPGGFSYGDYLRPGAIARFSPIMEDIIRFANRGGKVLGICNGFQVLVEAGLLPGALLRNSSLRFVCKYVYVRVENNDTFFTSLCDEGEVLKLPIAHGDGNYYVDDETLKKLIDNNQIVFRYCDRYGNVTEESNPNGSIYNIAGVINEEGNVLGMMPHPERCSEPVLGCTDGAKIFNSLIHSLLFTEEFFK</sequence>
<keyword evidence="7 8" id="KW-0315">Glutamine amidotransferase</keyword>
<dbReference type="Proteomes" id="UP000182200">
    <property type="component" value="Unassembled WGS sequence"/>
</dbReference>
<feature type="active site" evidence="8">
    <location>
        <position position="209"/>
    </location>
</feature>
<feature type="active site" evidence="8">
    <location>
        <position position="207"/>
    </location>
</feature>
<accession>A0A0P1LK09</accession>
<dbReference type="PANTHER" id="PTHR47552">
    <property type="entry name" value="PHOSPHORIBOSYLFORMYLGLYCINAMIDINE SYNTHASE SUBUNIT PURQ"/>
    <property type="match status" value="1"/>
</dbReference>
<evidence type="ECO:0000313" key="12">
    <source>
        <dbReference type="Proteomes" id="UP000182200"/>
    </source>
</evidence>
<comment type="subunit">
    <text evidence="8">Part of the FGAM synthase complex composed of 1 PurL, 1 PurQ and 2 PurS subunits.</text>
</comment>
<dbReference type="GO" id="GO:0006189">
    <property type="term" value="P:'de novo' IMP biosynthetic process"/>
    <property type="evidence" value="ECO:0007669"/>
    <property type="project" value="UniProtKB-UniRule"/>
</dbReference>
<comment type="pathway">
    <text evidence="8">Purine metabolism; IMP biosynthesis via de novo pathway; 5-amino-1-(5-phospho-D-ribosyl)imidazole from N(2)-formyl-N(1)-(5-phospho-D-ribosyl)glycinamide: step 1/2.</text>
</comment>
<keyword evidence="2 8" id="KW-0436">Ligase</keyword>
<dbReference type="GO" id="GO:0004359">
    <property type="term" value="F:glutaminase activity"/>
    <property type="evidence" value="ECO:0007669"/>
    <property type="project" value="UniProtKB-EC"/>
</dbReference>
<keyword evidence="3 8" id="KW-0547">Nucleotide-binding</keyword>
<keyword evidence="5 8" id="KW-0378">Hydrolase</keyword>
<keyword evidence="6 8" id="KW-0067">ATP-binding</keyword>
<dbReference type="NCBIfam" id="TIGR01737">
    <property type="entry name" value="FGAM_synth_I"/>
    <property type="match status" value="1"/>
</dbReference>
<comment type="catalytic activity">
    <reaction evidence="8">
        <text>N(2)-formyl-N(1)-(5-phospho-beta-D-ribosyl)glycinamide + L-glutamine + ATP + H2O = 2-formamido-N(1)-(5-O-phospho-beta-D-ribosyl)acetamidine + L-glutamate + ADP + phosphate + H(+)</text>
        <dbReference type="Rhea" id="RHEA:17129"/>
        <dbReference type="ChEBI" id="CHEBI:15377"/>
        <dbReference type="ChEBI" id="CHEBI:15378"/>
        <dbReference type="ChEBI" id="CHEBI:29985"/>
        <dbReference type="ChEBI" id="CHEBI:30616"/>
        <dbReference type="ChEBI" id="CHEBI:43474"/>
        <dbReference type="ChEBI" id="CHEBI:58359"/>
        <dbReference type="ChEBI" id="CHEBI:147286"/>
        <dbReference type="ChEBI" id="CHEBI:147287"/>
        <dbReference type="ChEBI" id="CHEBI:456216"/>
        <dbReference type="EC" id="6.3.5.3"/>
    </reaction>
</comment>
<accession>A0A0P1LXK7</accession>
<dbReference type="GO" id="GO:0005524">
    <property type="term" value="F:ATP binding"/>
    <property type="evidence" value="ECO:0007669"/>
    <property type="project" value="UniProtKB-KW"/>
</dbReference>
<dbReference type="UniPathway" id="UPA00074">
    <property type="reaction ID" value="UER00128"/>
</dbReference>
<dbReference type="GO" id="GO:0005737">
    <property type="term" value="C:cytoplasm"/>
    <property type="evidence" value="ECO:0007669"/>
    <property type="project" value="UniProtKB-SubCell"/>
</dbReference>
<dbReference type="EMBL" id="CZVI01000051">
    <property type="protein sequence ID" value="CUS94594.1"/>
    <property type="molecule type" value="Genomic_DNA"/>
</dbReference>
<dbReference type="Proteomes" id="UP000182011">
    <property type="component" value="Unassembled WGS sequence"/>
</dbReference>
<keyword evidence="1 8" id="KW-0963">Cytoplasm</keyword>
<accession>A0A0P1MHF7</accession>
<dbReference type="EC" id="3.5.1.2" evidence="8"/>
<gene>
    <name evidence="8" type="primary">purQ</name>
    <name evidence="10" type="ORF">JGI4_01150</name>
    <name evidence="9" type="ORF">JGI8_02016</name>
</gene>
<organism evidence="10 11">
    <name type="scientific">Candidatus Kryptonium thompsonii</name>
    <dbReference type="NCBI Taxonomy" id="1633631"/>
    <lineage>
        <taxon>Bacteria</taxon>
        <taxon>Pseudomonadati</taxon>
        <taxon>Candidatus Kryptoniota</taxon>
        <taxon>Candidatus Kryptonium</taxon>
    </lineage>
</organism>
<evidence type="ECO:0000256" key="7">
    <source>
        <dbReference type="ARBA" id="ARBA00022962"/>
    </source>
</evidence>
<dbReference type="NCBIfam" id="NF002957">
    <property type="entry name" value="PRK03619.1"/>
    <property type="match status" value="1"/>
</dbReference>
<comment type="subcellular location">
    <subcellularLocation>
        <location evidence="8">Cytoplasm</location>
    </subcellularLocation>
</comment>
<evidence type="ECO:0000313" key="9">
    <source>
        <dbReference type="EMBL" id="CUS94594.1"/>
    </source>
</evidence>
<dbReference type="AlphaFoldDB" id="A0A0P1LK09"/>
<dbReference type="EMBL" id="FAOP01000005">
    <property type="protein sequence ID" value="CUU05063.1"/>
    <property type="molecule type" value="Genomic_DNA"/>
</dbReference>
<accession>A0A0P1LB01</accession>
<reference evidence="9 12" key="1">
    <citation type="submission" date="2015-11" db="EMBL/GenBank/DDBJ databases">
        <authorList>
            <person name="Varghese N."/>
        </authorList>
    </citation>
    <scope>NUCLEOTIDE SEQUENCE [LARGE SCALE GENOMIC DNA]</scope>
    <source>
        <strain evidence="9 12">JGI-8</strain>
    </source>
</reference>
<dbReference type="CDD" id="cd01740">
    <property type="entry name" value="GATase1_FGAR_AT"/>
    <property type="match status" value="1"/>
</dbReference>
<dbReference type="PIRSF" id="PIRSF001586">
    <property type="entry name" value="FGAM_synth_I"/>
    <property type="match status" value="1"/>
</dbReference>
<keyword evidence="4 8" id="KW-0658">Purine biosynthesis</keyword>
<evidence type="ECO:0000256" key="5">
    <source>
        <dbReference type="ARBA" id="ARBA00022801"/>
    </source>
</evidence>
<dbReference type="InterPro" id="IPR010075">
    <property type="entry name" value="PRibForGlyAmidine_synth_PurQ"/>
</dbReference>
<reference evidence="10 11" key="2">
    <citation type="submission" date="2015-11" db="EMBL/GenBank/DDBJ databases">
        <authorList>
            <person name="Zhang Y."/>
            <person name="Guo Z."/>
        </authorList>
    </citation>
    <scope>NUCLEOTIDE SEQUENCE [LARGE SCALE GENOMIC DNA]</scope>
    <source>
        <strain evidence="10">JGI-4</strain>
    </source>
</reference>
<evidence type="ECO:0000256" key="4">
    <source>
        <dbReference type="ARBA" id="ARBA00022755"/>
    </source>
</evidence>
<dbReference type="STRING" id="1633631.GCA_001442925_01146"/>
<dbReference type="RefSeq" id="WP_047133952.1">
    <property type="nucleotide sequence ID" value="NZ_CZVI01000051.1"/>
</dbReference>
<evidence type="ECO:0000256" key="3">
    <source>
        <dbReference type="ARBA" id="ARBA00022741"/>
    </source>
</evidence>
<accession>A0A0N7MW67</accession>